<evidence type="ECO:0000256" key="2">
    <source>
        <dbReference type="ARBA" id="ARBA00006856"/>
    </source>
</evidence>
<dbReference type="OrthoDB" id="361797at2759"/>
<dbReference type="Pfam" id="PF02854">
    <property type="entry name" value="MIF4G"/>
    <property type="match status" value="1"/>
</dbReference>
<gene>
    <name evidence="6" type="ORF">BS47DRAFT_1370328</name>
</gene>
<feature type="domain" description="MI" evidence="5">
    <location>
        <begin position="419"/>
        <end position="558"/>
    </location>
</feature>
<evidence type="ECO:0000256" key="4">
    <source>
        <dbReference type="SAM" id="MobiDB-lite"/>
    </source>
</evidence>
<dbReference type="Gene3D" id="1.25.40.180">
    <property type="match status" value="1"/>
</dbReference>
<accession>A0A9P6BCL3</accession>
<comment type="caution">
    <text evidence="6">The sequence shown here is derived from an EMBL/GenBank/DDBJ whole genome shotgun (WGS) entry which is preliminary data.</text>
</comment>
<sequence length="665" mass="74250">MSEETNDEVGREEFDSGASSTSVLEHSLHRETVESSDLNNTGYGSLSNDGIDYSSDDKVDQDGEDLPNERSSNIQSAADHIMATLPVLLAEDSRYVPPHLRAPKNGEDTEVLKLRRQIKGLLNRMSEQNIENLLAEVLALYRVNRRNDVTTNITSLIINGVSSRSSLLDSYVTLHATLVASLHKLVGIDFAAHFVETCISKYEFHYASLSLHAPGTNHSEPGEEDQGKECMNLIVLISELYNFQVISCVLIYDLIRALLAGTLNEINVELLLKITRNSGSQLRQDDPLALKDIVQLVQTKVVGKDSRSLSSRIRFMIETMVNLKNNKIRHSSAQQVGSESVNRLRKFLSGLAKKHHVLAHEPLHVSLGDLHSSDKKGKWWLVGSAWAGDPLVDAKPDNKEQRTGGTLLRLARKQGMNTDARRSIFVVLMSSDDYVDACERMSQLNLTEIQQREIIRVVVHCCGNERTYNPYYAMVGQQLCRTSHSLQVTLQYCLWDFLRDLGESDVGGTALVQSLQDNGNVGETKSVPAAKIQNVARAYAWWVAKGCTTLSILKAIEFTTLRPQGQMFFKHFFAQLFLSSQTPSPVLSVTDRFADALPATRDRKVVESLFLKLTTHHTALAQGMYRFVSRGHLDKLTQTEEMARLIVWATDVTKETIRVGLDISA</sequence>
<keyword evidence="3" id="KW-0539">Nucleus</keyword>
<dbReference type="GO" id="GO:0003723">
    <property type="term" value="F:RNA binding"/>
    <property type="evidence" value="ECO:0007669"/>
    <property type="project" value="InterPro"/>
</dbReference>
<dbReference type="SUPFAM" id="SSF48371">
    <property type="entry name" value="ARM repeat"/>
    <property type="match status" value="1"/>
</dbReference>
<dbReference type="InterPro" id="IPR003891">
    <property type="entry name" value="Initiation_fac_eIF4g_MI"/>
</dbReference>
<evidence type="ECO:0000256" key="1">
    <source>
        <dbReference type="ARBA" id="ARBA00004604"/>
    </source>
</evidence>
<dbReference type="InterPro" id="IPR003890">
    <property type="entry name" value="MIF4G-like_typ-3"/>
</dbReference>
<dbReference type="GO" id="GO:0005730">
    <property type="term" value="C:nucleolus"/>
    <property type="evidence" value="ECO:0007669"/>
    <property type="project" value="UniProtKB-SubCell"/>
</dbReference>
<evidence type="ECO:0000259" key="5">
    <source>
        <dbReference type="PROSITE" id="PS51366"/>
    </source>
</evidence>
<comment type="subcellular location">
    <subcellularLocation>
        <location evidence="1">Nucleus</location>
        <location evidence="1">Nucleolus</location>
    </subcellularLocation>
</comment>
<protein>
    <recommendedName>
        <fullName evidence="5">MI domain-containing protein</fullName>
    </recommendedName>
</protein>
<proteinExistence type="inferred from homology"/>
<dbReference type="InterPro" id="IPR016024">
    <property type="entry name" value="ARM-type_fold"/>
</dbReference>
<comment type="similarity">
    <text evidence="2">Belongs to the CWC22 family.</text>
</comment>
<evidence type="ECO:0000256" key="3">
    <source>
        <dbReference type="ARBA" id="ARBA00023242"/>
    </source>
</evidence>
<dbReference type="InterPro" id="IPR050781">
    <property type="entry name" value="CWC22_splicing_factor"/>
</dbReference>
<dbReference type="AlphaFoldDB" id="A0A9P6BCL3"/>
<dbReference type="Pfam" id="PF02847">
    <property type="entry name" value="MA3"/>
    <property type="match status" value="1"/>
</dbReference>
<keyword evidence="7" id="KW-1185">Reference proteome</keyword>
<dbReference type="SMART" id="SM00543">
    <property type="entry name" value="MIF4G"/>
    <property type="match status" value="1"/>
</dbReference>
<dbReference type="PROSITE" id="PS51366">
    <property type="entry name" value="MI"/>
    <property type="match status" value="1"/>
</dbReference>
<dbReference type="EMBL" id="MU128910">
    <property type="protein sequence ID" value="KAF9520890.1"/>
    <property type="molecule type" value="Genomic_DNA"/>
</dbReference>
<organism evidence="6 7">
    <name type="scientific">Hydnum rufescens UP504</name>
    <dbReference type="NCBI Taxonomy" id="1448309"/>
    <lineage>
        <taxon>Eukaryota</taxon>
        <taxon>Fungi</taxon>
        <taxon>Dikarya</taxon>
        <taxon>Basidiomycota</taxon>
        <taxon>Agaricomycotina</taxon>
        <taxon>Agaricomycetes</taxon>
        <taxon>Cantharellales</taxon>
        <taxon>Hydnaceae</taxon>
        <taxon>Hydnum</taxon>
    </lineage>
</organism>
<name>A0A9P6BCL3_9AGAM</name>
<dbReference type="PANTHER" id="PTHR18034">
    <property type="entry name" value="CELL CYCLE CONTROL PROTEIN CWF22-RELATED"/>
    <property type="match status" value="1"/>
</dbReference>
<feature type="compositionally biased region" description="Polar residues" evidence="4">
    <location>
        <begin position="35"/>
        <end position="48"/>
    </location>
</feature>
<dbReference type="Proteomes" id="UP000886523">
    <property type="component" value="Unassembled WGS sequence"/>
</dbReference>
<dbReference type="SMART" id="SM00544">
    <property type="entry name" value="MA3"/>
    <property type="match status" value="1"/>
</dbReference>
<dbReference type="PANTHER" id="PTHR18034:SF4">
    <property type="entry name" value="NUCLEOLAR MIF4G DOMAIN-CONTAINING PROTEIN 1"/>
    <property type="match status" value="1"/>
</dbReference>
<feature type="region of interest" description="Disordered" evidence="4">
    <location>
        <begin position="1"/>
        <end position="75"/>
    </location>
</feature>
<reference evidence="6" key="1">
    <citation type="journal article" date="2020" name="Nat. Commun.">
        <title>Large-scale genome sequencing of mycorrhizal fungi provides insights into the early evolution of symbiotic traits.</title>
        <authorList>
            <person name="Miyauchi S."/>
            <person name="Kiss E."/>
            <person name="Kuo A."/>
            <person name="Drula E."/>
            <person name="Kohler A."/>
            <person name="Sanchez-Garcia M."/>
            <person name="Morin E."/>
            <person name="Andreopoulos B."/>
            <person name="Barry K.W."/>
            <person name="Bonito G."/>
            <person name="Buee M."/>
            <person name="Carver A."/>
            <person name="Chen C."/>
            <person name="Cichocki N."/>
            <person name="Clum A."/>
            <person name="Culley D."/>
            <person name="Crous P.W."/>
            <person name="Fauchery L."/>
            <person name="Girlanda M."/>
            <person name="Hayes R.D."/>
            <person name="Keri Z."/>
            <person name="LaButti K."/>
            <person name="Lipzen A."/>
            <person name="Lombard V."/>
            <person name="Magnuson J."/>
            <person name="Maillard F."/>
            <person name="Murat C."/>
            <person name="Nolan M."/>
            <person name="Ohm R.A."/>
            <person name="Pangilinan J."/>
            <person name="Pereira M.F."/>
            <person name="Perotto S."/>
            <person name="Peter M."/>
            <person name="Pfister S."/>
            <person name="Riley R."/>
            <person name="Sitrit Y."/>
            <person name="Stielow J.B."/>
            <person name="Szollosi G."/>
            <person name="Zifcakova L."/>
            <person name="Stursova M."/>
            <person name="Spatafora J.W."/>
            <person name="Tedersoo L."/>
            <person name="Vaario L.M."/>
            <person name="Yamada A."/>
            <person name="Yan M."/>
            <person name="Wang P."/>
            <person name="Xu J."/>
            <person name="Bruns T."/>
            <person name="Baldrian P."/>
            <person name="Vilgalys R."/>
            <person name="Dunand C."/>
            <person name="Henrissat B."/>
            <person name="Grigoriev I.V."/>
            <person name="Hibbett D."/>
            <person name="Nagy L.G."/>
            <person name="Martin F.M."/>
        </authorList>
    </citation>
    <scope>NUCLEOTIDE SEQUENCE</scope>
    <source>
        <strain evidence="6">UP504</strain>
    </source>
</reference>
<dbReference type="GO" id="GO:0042274">
    <property type="term" value="P:ribosomal small subunit biogenesis"/>
    <property type="evidence" value="ECO:0007669"/>
    <property type="project" value="TreeGrafter"/>
</dbReference>
<evidence type="ECO:0000313" key="7">
    <source>
        <dbReference type="Proteomes" id="UP000886523"/>
    </source>
</evidence>
<evidence type="ECO:0000313" key="6">
    <source>
        <dbReference type="EMBL" id="KAF9520890.1"/>
    </source>
</evidence>